<dbReference type="EMBL" id="KV460235">
    <property type="protein sequence ID" value="OBT95543.1"/>
    <property type="molecule type" value="Genomic_DNA"/>
</dbReference>
<dbReference type="GeneID" id="28838552"/>
<organism evidence="9 10">
    <name type="scientific">Pseudogymnoascus verrucosus</name>
    <dbReference type="NCBI Taxonomy" id="342668"/>
    <lineage>
        <taxon>Eukaryota</taxon>
        <taxon>Fungi</taxon>
        <taxon>Dikarya</taxon>
        <taxon>Ascomycota</taxon>
        <taxon>Pezizomycotina</taxon>
        <taxon>Leotiomycetes</taxon>
        <taxon>Thelebolales</taxon>
        <taxon>Thelebolaceae</taxon>
        <taxon>Pseudogymnoascus</taxon>
    </lineage>
</organism>
<evidence type="ECO:0000313" key="10">
    <source>
        <dbReference type="Proteomes" id="UP000091956"/>
    </source>
</evidence>
<evidence type="ECO:0000256" key="4">
    <source>
        <dbReference type="ARBA" id="ARBA00023136"/>
    </source>
</evidence>
<protein>
    <recommendedName>
        <fullName evidence="8">Rhodopsin domain-containing protein</fullName>
    </recommendedName>
</protein>
<dbReference type="GO" id="GO:0016020">
    <property type="term" value="C:membrane"/>
    <property type="evidence" value="ECO:0007669"/>
    <property type="project" value="UniProtKB-SubCell"/>
</dbReference>
<proteinExistence type="inferred from homology"/>
<feature type="transmembrane region" description="Helical" evidence="7">
    <location>
        <begin position="27"/>
        <end position="48"/>
    </location>
</feature>
<evidence type="ECO:0000256" key="2">
    <source>
        <dbReference type="ARBA" id="ARBA00022692"/>
    </source>
</evidence>
<dbReference type="Proteomes" id="UP000091956">
    <property type="component" value="Unassembled WGS sequence"/>
</dbReference>
<keyword evidence="2 7" id="KW-0812">Transmembrane</keyword>
<dbReference type="OrthoDB" id="444631at2759"/>
<dbReference type="PANTHER" id="PTHR33048">
    <property type="entry name" value="PTH11-LIKE INTEGRAL MEMBRANE PROTEIN (AFU_ORTHOLOGUE AFUA_5G11245)"/>
    <property type="match status" value="1"/>
</dbReference>
<dbReference type="Pfam" id="PF20684">
    <property type="entry name" value="Fung_rhodopsin"/>
    <property type="match status" value="1"/>
</dbReference>
<feature type="region of interest" description="Disordered" evidence="6">
    <location>
        <begin position="353"/>
        <end position="392"/>
    </location>
</feature>
<feature type="transmembrane region" description="Helical" evidence="7">
    <location>
        <begin position="100"/>
        <end position="125"/>
    </location>
</feature>
<sequence>MLLPRDGMATNVSGPLELGGPNRVKQIIAGMLIPTGVAIIIFLCRVYSRALVLKKWWIDDTLTLISMLLTIALVGLGIGATKYGNGYHDDDIPKDDLSRLMAIFWSINLIHPFTMATCKAGVCFFYLRVFIDKWMRLLTFATLAVIVSWSIPCFFIILFQCRPVQGAWAPDQTNLNCNSITSTLYLTGIANIFIDVLLIITVGPQILKLNLPPRQKTSLLIVLTLGWMAMFAAVIRLFRINDAIGRPDPYWTSYDTGIWNALELAIANICVSIPACKPILDLLFPTLMSSLVRNRPVDPNYRGNVSLQTTAALARAKADLEQSLDGRARPISEFGSMQSHNMLLTPDIEMQAQRRGSNATDGWNIEGSDKRDSPCGSTEEIMPHGRPKRDAV</sequence>
<evidence type="ECO:0000313" key="9">
    <source>
        <dbReference type="EMBL" id="OBT95543.1"/>
    </source>
</evidence>
<dbReference type="STRING" id="342668.A0A1B8GI63"/>
<feature type="transmembrane region" description="Helical" evidence="7">
    <location>
        <begin position="219"/>
        <end position="238"/>
    </location>
</feature>
<feature type="transmembrane region" description="Helical" evidence="7">
    <location>
        <begin position="60"/>
        <end position="80"/>
    </location>
</feature>
<dbReference type="AlphaFoldDB" id="A0A1B8GI63"/>
<feature type="transmembrane region" description="Helical" evidence="7">
    <location>
        <begin position="184"/>
        <end position="207"/>
    </location>
</feature>
<keyword evidence="10" id="KW-1185">Reference proteome</keyword>
<evidence type="ECO:0000256" key="3">
    <source>
        <dbReference type="ARBA" id="ARBA00022989"/>
    </source>
</evidence>
<keyword evidence="3 7" id="KW-1133">Transmembrane helix</keyword>
<dbReference type="InterPro" id="IPR049326">
    <property type="entry name" value="Rhodopsin_dom_fungi"/>
</dbReference>
<feature type="transmembrane region" description="Helical" evidence="7">
    <location>
        <begin position="137"/>
        <end position="159"/>
    </location>
</feature>
<gene>
    <name evidence="9" type="ORF">VE01_05166</name>
</gene>
<evidence type="ECO:0000256" key="6">
    <source>
        <dbReference type="SAM" id="MobiDB-lite"/>
    </source>
</evidence>
<evidence type="ECO:0000256" key="7">
    <source>
        <dbReference type="SAM" id="Phobius"/>
    </source>
</evidence>
<evidence type="ECO:0000259" key="8">
    <source>
        <dbReference type="Pfam" id="PF20684"/>
    </source>
</evidence>
<dbReference type="PANTHER" id="PTHR33048:SF123">
    <property type="entry name" value="INTEGRAL MEMBRANE PROTEIN"/>
    <property type="match status" value="1"/>
</dbReference>
<reference evidence="9 10" key="1">
    <citation type="submission" date="2016-03" db="EMBL/GenBank/DDBJ databases">
        <title>Comparative genomics of Pseudogymnoascus destructans, the fungus causing white-nose syndrome of bats.</title>
        <authorList>
            <person name="Palmer J.M."/>
            <person name="Drees K.P."/>
            <person name="Foster J.T."/>
            <person name="Lindner D.L."/>
        </authorList>
    </citation>
    <scope>NUCLEOTIDE SEQUENCE [LARGE SCALE GENOMIC DNA]</scope>
    <source>
        <strain evidence="9 10">UAMH 10579</strain>
    </source>
</reference>
<comment type="similarity">
    <text evidence="5">Belongs to the SAT4 family.</text>
</comment>
<feature type="domain" description="Rhodopsin" evidence="8">
    <location>
        <begin position="45"/>
        <end position="280"/>
    </location>
</feature>
<evidence type="ECO:0000256" key="1">
    <source>
        <dbReference type="ARBA" id="ARBA00004141"/>
    </source>
</evidence>
<comment type="subcellular location">
    <subcellularLocation>
        <location evidence="1">Membrane</location>
        <topology evidence="1">Multi-pass membrane protein</topology>
    </subcellularLocation>
</comment>
<reference evidence="10" key="2">
    <citation type="journal article" date="2018" name="Nat. Commun.">
        <title>Extreme sensitivity to ultraviolet light in the fungal pathogen causing white-nose syndrome of bats.</title>
        <authorList>
            <person name="Palmer J.M."/>
            <person name="Drees K.P."/>
            <person name="Foster J.T."/>
            <person name="Lindner D.L."/>
        </authorList>
    </citation>
    <scope>NUCLEOTIDE SEQUENCE [LARGE SCALE GENOMIC DNA]</scope>
    <source>
        <strain evidence="10">UAMH 10579</strain>
    </source>
</reference>
<evidence type="ECO:0000256" key="5">
    <source>
        <dbReference type="ARBA" id="ARBA00038359"/>
    </source>
</evidence>
<dbReference type="InterPro" id="IPR052337">
    <property type="entry name" value="SAT4-like"/>
</dbReference>
<accession>A0A1B8GI63</accession>
<keyword evidence="4 7" id="KW-0472">Membrane</keyword>
<dbReference type="RefSeq" id="XP_018129276.1">
    <property type="nucleotide sequence ID" value="XM_018274632.2"/>
</dbReference>
<name>A0A1B8GI63_9PEZI</name>